<accession>A0A7E5W280</accession>
<evidence type="ECO:0000313" key="5">
    <source>
        <dbReference type="RefSeq" id="XP_026734622.1"/>
    </source>
</evidence>
<dbReference type="Pfam" id="PF07898">
    <property type="entry name" value="DUF1676"/>
    <property type="match status" value="1"/>
</dbReference>
<name>A0A7E5W280_TRINI</name>
<organism evidence="4 5">
    <name type="scientific">Trichoplusia ni</name>
    <name type="common">Cabbage looper</name>
    <dbReference type="NCBI Taxonomy" id="7111"/>
    <lineage>
        <taxon>Eukaryota</taxon>
        <taxon>Metazoa</taxon>
        <taxon>Ecdysozoa</taxon>
        <taxon>Arthropoda</taxon>
        <taxon>Hexapoda</taxon>
        <taxon>Insecta</taxon>
        <taxon>Pterygota</taxon>
        <taxon>Neoptera</taxon>
        <taxon>Endopterygota</taxon>
        <taxon>Lepidoptera</taxon>
        <taxon>Glossata</taxon>
        <taxon>Ditrysia</taxon>
        <taxon>Noctuoidea</taxon>
        <taxon>Noctuidae</taxon>
        <taxon>Plusiinae</taxon>
        <taxon>Trichoplusia</taxon>
    </lineage>
</organism>
<sequence>MKVVVLLCAVAVAGALPMAKEDGAAERIISSLKDCLDTDTSMCLKEKAMRFTDKLAASSSLDILDGVTFKNTGSNTRSARSYEPLPDDPKARELKVEERIMENVVDFLDSHVLQLRMPKSFTEDNSVEEEGRGKKKKKLKKLLPILALIKLKLVALIPLFLGIIAFAVFKAYLLGKIAFIAAAFGALKKLLESKKSSGWSEPAHEEHHGWESSGGWGRSNNDAQDLAYGAHVKQA</sequence>
<dbReference type="RefSeq" id="XP_026734622.1">
    <property type="nucleotide sequence ID" value="XM_026878821.1"/>
</dbReference>
<dbReference type="FunCoup" id="A0A7E5W280">
    <property type="interactions" value="70"/>
</dbReference>
<evidence type="ECO:0000313" key="4">
    <source>
        <dbReference type="Proteomes" id="UP000322000"/>
    </source>
</evidence>
<keyword evidence="2" id="KW-1133">Transmembrane helix</keyword>
<dbReference type="InParanoid" id="A0A7E5W280"/>
<dbReference type="PANTHER" id="PTHR21879:SF1">
    <property type="entry name" value="FI01546P"/>
    <property type="match status" value="1"/>
</dbReference>
<dbReference type="InterPro" id="IPR012464">
    <property type="entry name" value="DUF1676"/>
</dbReference>
<dbReference type="KEGG" id="tnl:113498701"/>
<proteinExistence type="predicted"/>
<feature type="chain" id="PRO_5028813766" evidence="3">
    <location>
        <begin position="16"/>
        <end position="235"/>
    </location>
</feature>
<keyword evidence="4" id="KW-1185">Reference proteome</keyword>
<dbReference type="PANTHER" id="PTHR21879">
    <property type="entry name" value="FI03362P-RELATED-RELATED"/>
    <property type="match status" value="1"/>
</dbReference>
<gene>
    <name evidence="5" type="primary">LOC113498701</name>
</gene>
<dbReference type="AlphaFoldDB" id="A0A7E5W280"/>
<keyword evidence="2" id="KW-0812">Transmembrane</keyword>
<protein>
    <submittedName>
        <fullName evidence="5">Uncharacterized protein LOC113498701</fullName>
    </submittedName>
</protein>
<dbReference type="GO" id="GO:0016020">
    <property type="term" value="C:membrane"/>
    <property type="evidence" value="ECO:0007669"/>
    <property type="project" value="TreeGrafter"/>
</dbReference>
<evidence type="ECO:0000256" key="3">
    <source>
        <dbReference type="SAM" id="SignalP"/>
    </source>
</evidence>
<keyword evidence="2" id="KW-0472">Membrane</keyword>
<evidence type="ECO:0000256" key="1">
    <source>
        <dbReference type="SAM" id="MobiDB-lite"/>
    </source>
</evidence>
<evidence type="ECO:0000256" key="2">
    <source>
        <dbReference type="SAM" id="Phobius"/>
    </source>
</evidence>
<feature type="region of interest" description="Disordered" evidence="1">
    <location>
        <begin position="199"/>
        <end position="223"/>
    </location>
</feature>
<keyword evidence="3" id="KW-0732">Signal</keyword>
<dbReference type="Proteomes" id="UP000322000">
    <property type="component" value="Chromosome 1"/>
</dbReference>
<feature type="transmembrane region" description="Helical" evidence="2">
    <location>
        <begin position="159"/>
        <end position="187"/>
    </location>
</feature>
<dbReference type="OrthoDB" id="8194491at2759"/>
<feature type="signal peptide" evidence="3">
    <location>
        <begin position="1"/>
        <end position="15"/>
    </location>
</feature>
<dbReference type="GeneID" id="113498701"/>
<reference evidence="5" key="1">
    <citation type="submission" date="2025-08" db="UniProtKB">
        <authorList>
            <consortium name="RefSeq"/>
        </authorList>
    </citation>
    <scope>IDENTIFICATION</scope>
</reference>